<accession>F5YRC1</accession>
<keyword evidence="12" id="KW-1185">Reference proteome</keyword>
<dbReference type="STRING" id="545694.TREPR_1314"/>
<feature type="transmembrane region" description="Helical" evidence="9">
    <location>
        <begin position="155"/>
        <end position="180"/>
    </location>
</feature>
<keyword evidence="5 9" id="KW-0812">Transmembrane</keyword>
<feature type="domain" description="Tripartite ATP-independent periplasmic transporters DctQ component" evidence="10">
    <location>
        <begin position="51"/>
        <end position="178"/>
    </location>
</feature>
<comment type="similarity">
    <text evidence="8">Belongs to the TRAP transporter small permease family.</text>
</comment>
<organism evidence="11 12">
    <name type="scientific">Treponema primitia (strain ATCC BAA-887 / DSM 12427 / ZAS-2)</name>
    <dbReference type="NCBI Taxonomy" id="545694"/>
    <lineage>
        <taxon>Bacteria</taxon>
        <taxon>Pseudomonadati</taxon>
        <taxon>Spirochaetota</taxon>
        <taxon>Spirochaetia</taxon>
        <taxon>Spirochaetales</taxon>
        <taxon>Treponemataceae</taxon>
        <taxon>Treponema</taxon>
    </lineage>
</organism>
<dbReference type="InterPro" id="IPR055348">
    <property type="entry name" value="DctQ"/>
</dbReference>
<evidence type="ECO:0000313" key="12">
    <source>
        <dbReference type="Proteomes" id="UP000009223"/>
    </source>
</evidence>
<dbReference type="GO" id="GO:0022857">
    <property type="term" value="F:transmembrane transporter activity"/>
    <property type="evidence" value="ECO:0007669"/>
    <property type="project" value="TreeGrafter"/>
</dbReference>
<keyword evidence="7 9" id="KW-0472">Membrane</keyword>
<keyword evidence="6 9" id="KW-1133">Transmembrane helix</keyword>
<name>F5YRC1_TREPZ</name>
<protein>
    <submittedName>
        <fullName evidence="11">Putative tripartite ATP-independent periplasmic transporter, DctQ component</fullName>
    </submittedName>
</protein>
<feature type="transmembrane region" description="Helical" evidence="9">
    <location>
        <begin position="117"/>
        <end position="135"/>
    </location>
</feature>
<dbReference type="OrthoDB" id="45144at2"/>
<dbReference type="AlphaFoldDB" id="F5YRC1"/>
<dbReference type="PANTHER" id="PTHR35011:SF2">
    <property type="entry name" value="2,3-DIKETO-L-GULONATE TRAP TRANSPORTER SMALL PERMEASE PROTEIN YIAM"/>
    <property type="match status" value="1"/>
</dbReference>
<keyword evidence="2" id="KW-0813">Transport</keyword>
<dbReference type="Proteomes" id="UP000009223">
    <property type="component" value="Chromosome"/>
</dbReference>
<comment type="subcellular location">
    <subcellularLocation>
        <location evidence="1">Cell inner membrane</location>
        <topology evidence="1">Multi-pass membrane protein</topology>
    </subcellularLocation>
</comment>
<dbReference type="eggNOG" id="COG3090">
    <property type="taxonomic scope" value="Bacteria"/>
</dbReference>
<evidence type="ECO:0000256" key="8">
    <source>
        <dbReference type="ARBA" id="ARBA00038436"/>
    </source>
</evidence>
<dbReference type="PANTHER" id="PTHR35011">
    <property type="entry name" value="2,3-DIKETO-L-GULONATE TRAP TRANSPORTER SMALL PERMEASE PROTEIN YIAM"/>
    <property type="match status" value="1"/>
</dbReference>
<evidence type="ECO:0000256" key="7">
    <source>
        <dbReference type="ARBA" id="ARBA00023136"/>
    </source>
</evidence>
<dbReference type="InterPro" id="IPR007387">
    <property type="entry name" value="TRAP_DctQ"/>
</dbReference>
<dbReference type="GO" id="GO:0005886">
    <property type="term" value="C:plasma membrane"/>
    <property type="evidence" value="ECO:0007669"/>
    <property type="project" value="UniProtKB-SubCell"/>
</dbReference>
<feature type="transmembrane region" description="Helical" evidence="9">
    <location>
        <begin position="34"/>
        <end position="60"/>
    </location>
</feature>
<evidence type="ECO:0000256" key="1">
    <source>
        <dbReference type="ARBA" id="ARBA00004429"/>
    </source>
</evidence>
<dbReference type="HOGENOM" id="CLU_086356_9_4_12"/>
<evidence type="ECO:0000313" key="11">
    <source>
        <dbReference type="EMBL" id="AEF84281.1"/>
    </source>
</evidence>
<keyword evidence="4" id="KW-0997">Cell inner membrane</keyword>
<gene>
    <name evidence="11" type="ordered locus">TREPR_1314</name>
</gene>
<dbReference type="KEGG" id="tpi:TREPR_1314"/>
<dbReference type="EMBL" id="CP001843">
    <property type="protein sequence ID" value="AEF84281.1"/>
    <property type="molecule type" value="Genomic_DNA"/>
</dbReference>
<reference evidence="11 12" key="2">
    <citation type="journal article" date="2011" name="ISME J.">
        <title>RNA-seq reveals cooperative metabolic interactions between two termite-gut spirochete species in co-culture.</title>
        <authorList>
            <person name="Rosenthal A.Z."/>
            <person name="Matson E.G."/>
            <person name="Eldar A."/>
            <person name="Leadbetter J.R."/>
        </authorList>
    </citation>
    <scope>NUCLEOTIDE SEQUENCE [LARGE SCALE GENOMIC DNA]</scope>
    <source>
        <strain evidence="12">ATCC BAA-887 / DSM 12427 / ZAS-2</strain>
    </source>
</reference>
<evidence type="ECO:0000256" key="5">
    <source>
        <dbReference type="ARBA" id="ARBA00022692"/>
    </source>
</evidence>
<reference evidence="12" key="1">
    <citation type="submission" date="2009-12" db="EMBL/GenBank/DDBJ databases">
        <title>Complete sequence of Treponema primitia strain ZAS-2.</title>
        <authorList>
            <person name="Tetu S.G."/>
            <person name="Matson E."/>
            <person name="Ren Q."/>
            <person name="Seshadri R."/>
            <person name="Elbourne L."/>
            <person name="Hassan K.A."/>
            <person name="Durkin A."/>
            <person name="Radune D."/>
            <person name="Mohamoud Y."/>
            <person name="Shay R."/>
            <person name="Jin S."/>
            <person name="Zhang X."/>
            <person name="Lucey K."/>
            <person name="Ballor N.R."/>
            <person name="Ottesen E."/>
            <person name="Rosenthal R."/>
            <person name="Allen A."/>
            <person name="Leadbetter J.R."/>
            <person name="Paulsen I.T."/>
        </authorList>
    </citation>
    <scope>NUCLEOTIDE SEQUENCE [LARGE SCALE GENOMIC DNA]</scope>
    <source>
        <strain evidence="12">ATCC BAA-887 / DSM 12427 / ZAS-2</strain>
    </source>
</reference>
<evidence type="ECO:0000259" key="10">
    <source>
        <dbReference type="Pfam" id="PF04290"/>
    </source>
</evidence>
<proteinExistence type="inferred from homology"/>
<evidence type="ECO:0000256" key="6">
    <source>
        <dbReference type="ARBA" id="ARBA00022989"/>
    </source>
</evidence>
<evidence type="ECO:0000256" key="9">
    <source>
        <dbReference type="SAM" id="Phobius"/>
    </source>
</evidence>
<dbReference type="Pfam" id="PF04290">
    <property type="entry name" value="DctQ"/>
    <property type="match status" value="1"/>
</dbReference>
<evidence type="ECO:0000256" key="3">
    <source>
        <dbReference type="ARBA" id="ARBA00022475"/>
    </source>
</evidence>
<evidence type="ECO:0000256" key="2">
    <source>
        <dbReference type="ARBA" id="ARBA00022448"/>
    </source>
</evidence>
<feature type="transmembrane region" description="Helical" evidence="9">
    <location>
        <begin position="80"/>
        <end position="105"/>
    </location>
</feature>
<sequence>MCGNQGKAIGFALLIGHPDFVSLGGIFLEKLIHIIFDVIIGFIIKIIGAVMITAVLLQIAFRYLPFSGMTWTEELGRLTFVWFCLLSTAVTFVKGQHLAIDYFYLKWNKTVQTIMTYVSWLLILTFSGVVSFQGFKLLEMVGKQRSPVLRLSFFWFYLSVPVGCGLIVLFTVLTIIDNLFLKGKITRSVSADETGTQAIN</sequence>
<keyword evidence="3" id="KW-1003">Cell membrane</keyword>
<evidence type="ECO:0000256" key="4">
    <source>
        <dbReference type="ARBA" id="ARBA00022519"/>
    </source>
</evidence>
<dbReference type="GO" id="GO:0015740">
    <property type="term" value="P:C4-dicarboxylate transport"/>
    <property type="evidence" value="ECO:0007669"/>
    <property type="project" value="TreeGrafter"/>
</dbReference>